<dbReference type="GO" id="GO:0000271">
    <property type="term" value="P:polysaccharide biosynthetic process"/>
    <property type="evidence" value="ECO:0007669"/>
    <property type="project" value="InterPro"/>
</dbReference>
<dbReference type="Gene3D" id="3.40.50.720">
    <property type="entry name" value="NAD(P)-binding Rossmann-like Domain"/>
    <property type="match status" value="1"/>
</dbReference>
<dbReference type="GO" id="GO:0016616">
    <property type="term" value="F:oxidoreductase activity, acting on the CH-OH group of donors, NAD or NADP as acceptor"/>
    <property type="evidence" value="ECO:0007669"/>
    <property type="project" value="InterPro"/>
</dbReference>
<dbReference type="Pfam" id="PF00984">
    <property type="entry name" value="UDPG_MGDP_dh"/>
    <property type="match status" value="1"/>
</dbReference>
<dbReference type="GO" id="GO:0016628">
    <property type="term" value="F:oxidoreductase activity, acting on the CH-CH group of donors, NAD or NADP as acceptor"/>
    <property type="evidence" value="ECO:0007669"/>
    <property type="project" value="InterPro"/>
</dbReference>
<comment type="similarity">
    <text evidence="1 2">Belongs to the UDP-glucose/GDP-mannose dehydrogenase family.</text>
</comment>
<evidence type="ECO:0000313" key="6">
    <source>
        <dbReference type="Proteomes" id="UP000177208"/>
    </source>
</evidence>
<sequence length="301" mass="33384">MKYKICIIGPGVVGQATGKVFARLGFSTSFLGGNPMKTARLRKEGYLAYKRDELFDGGYDFDISMLTVPTPTVDGQIDFGPIKSASAGLGQRLAKAKKKYHLVVVKSTVPPGTNRKIVAPLIEKHSGWKLGHDFGLCMNPEYLREKTAYDDALNPWVILIGEYDKKSGDMLEGVYKKFKSPIYRSSLEEAEFQKYVHNLFNSAKITFFNEMREIGKKSGLRMNKIFEITALSAEGMWNSSYGIRDLGPFSGNCLPKDTKAFYRFTRNSGADAPLLKTIIKINESIANGNGLAIHKVIGANL</sequence>
<comment type="caution">
    <text evidence="5">The sequence shown here is derived from an EMBL/GenBank/DDBJ whole genome shotgun (WGS) entry which is preliminary data.</text>
</comment>
<dbReference type="InterPro" id="IPR017476">
    <property type="entry name" value="UDP-Glc/GDP-Man"/>
</dbReference>
<evidence type="ECO:0008006" key="7">
    <source>
        <dbReference type="Google" id="ProtNLM"/>
    </source>
</evidence>
<protein>
    <recommendedName>
        <fullName evidence="7">UDP-glucose/GDP-mannose dehydrogenase dimerisation domain-containing protein</fullName>
    </recommendedName>
</protein>
<accession>A0A1F7G9J8</accession>
<dbReference type="PANTHER" id="PTHR43750:SF3">
    <property type="entry name" value="UDP-GLUCOSE 6-DEHYDROGENASE TUAD"/>
    <property type="match status" value="1"/>
</dbReference>
<dbReference type="SUPFAM" id="SSF51735">
    <property type="entry name" value="NAD(P)-binding Rossmann-fold domains"/>
    <property type="match status" value="1"/>
</dbReference>
<dbReference type="Gene3D" id="1.10.1040.10">
    <property type="entry name" value="N-(1-d-carboxylethyl)-l-norvaline Dehydrogenase, domain 2"/>
    <property type="match status" value="1"/>
</dbReference>
<dbReference type="PIRSF" id="PIRSF500136">
    <property type="entry name" value="UDP_ManNAc_DH"/>
    <property type="match status" value="1"/>
</dbReference>
<dbReference type="InterPro" id="IPR013328">
    <property type="entry name" value="6PGD_dom2"/>
</dbReference>
<dbReference type="Proteomes" id="UP000177208">
    <property type="component" value="Unassembled WGS sequence"/>
</dbReference>
<dbReference type="EMBL" id="MFZG01000036">
    <property type="protein sequence ID" value="OGK15526.1"/>
    <property type="molecule type" value="Genomic_DNA"/>
</dbReference>
<organism evidence="5 6">
    <name type="scientific">Candidatus Roizmanbacteria bacterium RIFCSPHIGHO2_01_FULL_39_12c</name>
    <dbReference type="NCBI Taxonomy" id="1802031"/>
    <lineage>
        <taxon>Bacteria</taxon>
        <taxon>Candidatus Roizmaniibacteriota</taxon>
    </lineage>
</organism>
<dbReference type="PANTHER" id="PTHR43750">
    <property type="entry name" value="UDP-GLUCOSE 6-DEHYDROGENASE TUAD"/>
    <property type="match status" value="1"/>
</dbReference>
<dbReference type="InterPro" id="IPR014026">
    <property type="entry name" value="UDP-Glc/GDP-Man_DH_dimer"/>
</dbReference>
<feature type="domain" description="UDP-glucose/GDP-mannose dehydrogenase dimerisation" evidence="3">
    <location>
        <begin position="188"/>
        <end position="283"/>
    </location>
</feature>
<dbReference type="GO" id="GO:0051287">
    <property type="term" value="F:NAD binding"/>
    <property type="evidence" value="ECO:0007669"/>
    <property type="project" value="InterPro"/>
</dbReference>
<reference evidence="5 6" key="1">
    <citation type="journal article" date="2016" name="Nat. Commun.">
        <title>Thousands of microbial genomes shed light on interconnected biogeochemical processes in an aquifer system.</title>
        <authorList>
            <person name="Anantharaman K."/>
            <person name="Brown C.T."/>
            <person name="Hug L.A."/>
            <person name="Sharon I."/>
            <person name="Castelle C.J."/>
            <person name="Probst A.J."/>
            <person name="Thomas B.C."/>
            <person name="Singh A."/>
            <person name="Wilkins M.J."/>
            <person name="Karaoz U."/>
            <person name="Brodie E.L."/>
            <person name="Williams K.H."/>
            <person name="Hubbard S.S."/>
            <person name="Banfield J.F."/>
        </authorList>
    </citation>
    <scope>NUCLEOTIDE SEQUENCE [LARGE SCALE GENOMIC DNA]</scope>
</reference>
<dbReference type="InterPro" id="IPR036291">
    <property type="entry name" value="NAD(P)-bd_dom_sf"/>
</dbReference>
<evidence type="ECO:0000256" key="2">
    <source>
        <dbReference type="PIRNR" id="PIRNR000124"/>
    </source>
</evidence>
<dbReference type="InterPro" id="IPR001732">
    <property type="entry name" value="UDP-Glc/GDP-Man_DH_N"/>
</dbReference>
<evidence type="ECO:0000259" key="3">
    <source>
        <dbReference type="Pfam" id="PF00984"/>
    </source>
</evidence>
<dbReference type="AlphaFoldDB" id="A0A1F7G9J8"/>
<feature type="domain" description="UDP-glucose/GDP-mannose dehydrogenase N-terminal" evidence="4">
    <location>
        <begin position="60"/>
        <end position="172"/>
    </location>
</feature>
<dbReference type="InterPro" id="IPR008927">
    <property type="entry name" value="6-PGluconate_DH-like_C_sf"/>
</dbReference>
<dbReference type="PIRSF" id="PIRSF000124">
    <property type="entry name" value="UDPglc_GDPman_dh"/>
    <property type="match status" value="1"/>
</dbReference>
<gene>
    <name evidence="5" type="ORF">A2774_04520</name>
</gene>
<proteinExistence type="inferred from homology"/>
<evidence type="ECO:0000259" key="4">
    <source>
        <dbReference type="Pfam" id="PF03721"/>
    </source>
</evidence>
<dbReference type="InterPro" id="IPR028359">
    <property type="entry name" value="UDP_ManNAc/GlcNAc_DH"/>
</dbReference>
<name>A0A1F7G9J8_9BACT</name>
<dbReference type="Pfam" id="PF03721">
    <property type="entry name" value="UDPG_MGDP_dh_N"/>
    <property type="match status" value="1"/>
</dbReference>
<evidence type="ECO:0000256" key="1">
    <source>
        <dbReference type="ARBA" id="ARBA00006601"/>
    </source>
</evidence>
<evidence type="ECO:0000313" key="5">
    <source>
        <dbReference type="EMBL" id="OGK15526.1"/>
    </source>
</evidence>
<dbReference type="SUPFAM" id="SSF48179">
    <property type="entry name" value="6-phosphogluconate dehydrogenase C-terminal domain-like"/>
    <property type="match status" value="1"/>
</dbReference>